<dbReference type="AlphaFoldDB" id="A0AA35VVT4"/>
<dbReference type="Pfam" id="PF00012">
    <property type="entry name" value="HSP70"/>
    <property type="match status" value="1"/>
</dbReference>
<dbReference type="SUPFAM" id="SSF53067">
    <property type="entry name" value="Actin-like ATPase domain"/>
    <property type="match status" value="1"/>
</dbReference>
<evidence type="ECO:0000256" key="1">
    <source>
        <dbReference type="ARBA" id="ARBA00007381"/>
    </source>
</evidence>
<dbReference type="Gene3D" id="3.30.420.40">
    <property type="match status" value="1"/>
</dbReference>
<keyword evidence="5" id="KW-1185">Reference proteome</keyword>
<dbReference type="InterPro" id="IPR043129">
    <property type="entry name" value="ATPase_NBD"/>
</dbReference>
<protein>
    <submittedName>
        <fullName evidence="4">Uncharacterized protein</fullName>
    </submittedName>
</protein>
<evidence type="ECO:0000256" key="3">
    <source>
        <dbReference type="ARBA" id="ARBA00022840"/>
    </source>
</evidence>
<name>A0AA35VVT4_LACSI</name>
<evidence type="ECO:0000256" key="2">
    <source>
        <dbReference type="ARBA" id="ARBA00022741"/>
    </source>
</evidence>
<keyword evidence="2" id="KW-0547">Nucleotide-binding</keyword>
<dbReference type="FunFam" id="3.30.420.40:FF:000545">
    <property type="entry name" value="Endoplasmic reticulum chaperone BiP"/>
    <property type="match status" value="1"/>
</dbReference>
<dbReference type="EMBL" id="OX465077">
    <property type="protein sequence ID" value="CAI9269142.1"/>
    <property type="molecule type" value="Genomic_DNA"/>
</dbReference>
<dbReference type="PANTHER" id="PTHR19375">
    <property type="entry name" value="HEAT SHOCK PROTEIN 70KDA"/>
    <property type="match status" value="1"/>
</dbReference>
<keyword evidence="3" id="KW-0067">ATP-binding</keyword>
<dbReference type="GO" id="GO:0005524">
    <property type="term" value="F:ATP binding"/>
    <property type="evidence" value="ECO:0007669"/>
    <property type="project" value="UniProtKB-KW"/>
</dbReference>
<sequence>MNIFNFILLFYNGEKREFFPEEISSMALMKLKDVAEAYLGDTVIDAVITVPAYFDDSQRRATKDAGYVAGLNVLQIINEPTSAAIAYGFDMTTNITR</sequence>
<comment type="similarity">
    <text evidence="1">Belongs to the heat shock protein 70 family.</text>
</comment>
<dbReference type="GO" id="GO:0140662">
    <property type="term" value="F:ATP-dependent protein folding chaperone"/>
    <property type="evidence" value="ECO:0007669"/>
    <property type="project" value="InterPro"/>
</dbReference>
<dbReference type="Proteomes" id="UP001177003">
    <property type="component" value="Chromosome 1"/>
</dbReference>
<accession>A0AA35VVT4</accession>
<evidence type="ECO:0000313" key="5">
    <source>
        <dbReference type="Proteomes" id="UP001177003"/>
    </source>
</evidence>
<organism evidence="4 5">
    <name type="scientific">Lactuca saligna</name>
    <name type="common">Willowleaf lettuce</name>
    <dbReference type="NCBI Taxonomy" id="75948"/>
    <lineage>
        <taxon>Eukaryota</taxon>
        <taxon>Viridiplantae</taxon>
        <taxon>Streptophyta</taxon>
        <taxon>Embryophyta</taxon>
        <taxon>Tracheophyta</taxon>
        <taxon>Spermatophyta</taxon>
        <taxon>Magnoliopsida</taxon>
        <taxon>eudicotyledons</taxon>
        <taxon>Gunneridae</taxon>
        <taxon>Pentapetalae</taxon>
        <taxon>asterids</taxon>
        <taxon>campanulids</taxon>
        <taxon>Asterales</taxon>
        <taxon>Asteraceae</taxon>
        <taxon>Cichorioideae</taxon>
        <taxon>Cichorieae</taxon>
        <taxon>Lactucinae</taxon>
        <taxon>Lactuca</taxon>
    </lineage>
</organism>
<gene>
    <name evidence="4" type="ORF">LSALG_LOCUS9529</name>
</gene>
<dbReference type="InterPro" id="IPR013126">
    <property type="entry name" value="Hsp_70_fam"/>
</dbReference>
<reference evidence="4" key="1">
    <citation type="submission" date="2023-04" db="EMBL/GenBank/DDBJ databases">
        <authorList>
            <person name="Vijverberg K."/>
            <person name="Xiong W."/>
            <person name="Schranz E."/>
        </authorList>
    </citation>
    <scope>NUCLEOTIDE SEQUENCE</scope>
</reference>
<proteinExistence type="inferred from homology"/>
<evidence type="ECO:0000313" key="4">
    <source>
        <dbReference type="EMBL" id="CAI9269142.1"/>
    </source>
</evidence>